<keyword evidence="2" id="KW-1185">Reference proteome</keyword>
<sequence>MASLVSGASRAVRIVGRAAAPFDDFRAKWRFSTKTSRSVFNYLYSMIFKKLALFLTLATTTFTFLSGCAASRKVQAANILTKCKLEVIGASYDSVRVDLDKFIGEQPKNSILPNPKAILLVQNIAKGNIPDSLGTLYFAIQVNVKNGSDDSLWLRSAKGIISFDSQVELPIEFQDSAFAIVPGSSKMELHTHLNIDMNALKILATDTIRISGDFEFSLTPNGELVHFAVDEKKPVQPEERTAFIDQAKNAVLSSIIDAWSSKLQ</sequence>
<evidence type="ECO:0000313" key="2">
    <source>
        <dbReference type="Proteomes" id="UP000231134"/>
    </source>
</evidence>
<dbReference type="EMBL" id="PGEX01000001">
    <property type="protein sequence ID" value="PJJ42716.1"/>
    <property type="molecule type" value="Genomic_DNA"/>
</dbReference>
<dbReference type="AlphaFoldDB" id="A0A2M9AAF4"/>
<proteinExistence type="predicted"/>
<reference evidence="1 2" key="1">
    <citation type="submission" date="2017-11" db="EMBL/GenBank/DDBJ databases">
        <title>Animal gut microbial communities from fecal samples from Wisconsin, USA.</title>
        <authorList>
            <person name="Neumann A."/>
        </authorList>
    </citation>
    <scope>NUCLEOTIDE SEQUENCE [LARGE SCALE GENOMIC DNA]</scope>
    <source>
        <strain evidence="1 2">UWS3</strain>
    </source>
</reference>
<accession>A0A2M9AAF4</accession>
<comment type="caution">
    <text evidence="1">The sequence shown here is derived from an EMBL/GenBank/DDBJ whole genome shotgun (WGS) entry which is preliminary data.</text>
</comment>
<protein>
    <submittedName>
        <fullName evidence="1">Uncharacterized protein</fullName>
    </submittedName>
</protein>
<evidence type="ECO:0000313" key="1">
    <source>
        <dbReference type="EMBL" id="PJJ42716.1"/>
    </source>
</evidence>
<dbReference type="Proteomes" id="UP000231134">
    <property type="component" value="Unassembled WGS sequence"/>
</dbReference>
<organism evidence="1 2">
    <name type="scientific">Hallerella succinigenes</name>
    <dbReference type="NCBI Taxonomy" id="1896222"/>
    <lineage>
        <taxon>Bacteria</taxon>
        <taxon>Pseudomonadati</taxon>
        <taxon>Fibrobacterota</taxon>
        <taxon>Fibrobacteria</taxon>
        <taxon>Fibrobacterales</taxon>
        <taxon>Fibrobacteraceae</taxon>
        <taxon>Hallerella</taxon>
    </lineage>
</organism>
<name>A0A2M9AAF4_9BACT</name>
<gene>
    <name evidence="1" type="ORF">BGX16_2760</name>
</gene>